<keyword evidence="2" id="KW-1185">Reference proteome</keyword>
<name>A0A6J3QFM3_TURTR</name>
<gene>
    <name evidence="3" type="primary">C19H16orf74</name>
</gene>
<dbReference type="InterPro" id="IPR027864">
    <property type="entry name" value="DUF4597"/>
</dbReference>
<dbReference type="AlphaFoldDB" id="A0A6J3QFM3"/>
<evidence type="ECO:0000256" key="1">
    <source>
        <dbReference type="SAM" id="MobiDB-lite"/>
    </source>
</evidence>
<feature type="compositionally biased region" description="Basic residues" evidence="1">
    <location>
        <begin position="143"/>
        <end position="154"/>
    </location>
</feature>
<dbReference type="PANTHER" id="PTHR37455:SF1">
    <property type="entry name" value="SIMILAR TO 1190005I06RIK PROTEIN"/>
    <property type="match status" value="1"/>
</dbReference>
<dbReference type="InParanoid" id="A0A6J3QFM3"/>
<proteinExistence type="predicted"/>
<dbReference type="CTD" id="361424"/>
<accession>A0A6J3QFM3</accession>
<dbReference type="PANTHER" id="PTHR37455">
    <property type="entry name" value="GENE, 27021-RELATED"/>
    <property type="match status" value="1"/>
</dbReference>
<protein>
    <submittedName>
        <fullName evidence="3">Uncharacterized protein C16orf74 homolog</fullName>
    </submittedName>
</protein>
<evidence type="ECO:0000313" key="3">
    <source>
        <dbReference type="RefSeq" id="XP_033701225.1"/>
    </source>
</evidence>
<feature type="compositionally biased region" description="Pro residues" evidence="1">
    <location>
        <begin position="52"/>
        <end position="67"/>
    </location>
</feature>
<dbReference type="Proteomes" id="UP000245320">
    <property type="component" value="Chromosome 19"/>
</dbReference>
<evidence type="ECO:0000313" key="2">
    <source>
        <dbReference type="Proteomes" id="UP000245320"/>
    </source>
</evidence>
<feature type="compositionally biased region" description="Basic and acidic residues" evidence="1">
    <location>
        <begin position="241"/>
        <end position="252"/>
    </location>
</feature>
<dbReference type="OrthoDB" id="9451159at2759"/>
<reference evidence="3" key="1">
    <citation type="submission" date="2025-08" db="UniProtKB">
        <authorList>
            <consortium name="RefSeq"/>
        </authorList>
    </citation>
    <scope>IDENTIFICATION</scope>
    <source>
        <tissue evidence="3">Spleen</tissue>
    </source>
</reference>
<dbReference type="RefSeq" id="XP_033701225.1">
    <property type="nucleotide sequence ID" value="XM_033845334.1"/>
</dbReference>
<dbReference type="GeneID" id="101324272"/>
<organism evidence="2 3">
    <name type="scientific">Tursiops truncatus</name>
    <name type="common">Atlantic bottle-nosed dolphin</name>
    <name type="synonym">Delphinus truncatus</name>
    <dbReference type="NCBI Taxonomy" id="9739"/>
    <lineage>
        <taxon>Eukaryota</taxon>
        <taxon>Metazoa</taxon>
        <taxon>Chordata</taxon>
        <taxon>Craniata</taxon>
        <taxon>Vertebrata</taxon>
        <taxon>Euteleostomi</taxon>
        <taxon>Mammalia</taxon>
        <taxon>Eutheria</taxon>
        <taxon>Laurasiatheria</taxon>
        <taxon>Artiodactyla</taxon>
        <taxon>Whippomorpha</taxon>
        <taxon>Cetacea</taxon>
        <taxon>Odontoceti</taxon>
        <taxon>Delphinidae</taxon>
        <taxon>Tursiops</taxon>
    </lineage>
</organism>
<feature type="compositionally biased region" description="Low complexity" evidence="1">
    <location>
        <begin position="186"/>
        <end position="207"/>
    </location>
</feature>
<sequence length="298" mass="32029">MLEPHTSPLPLKHRRPVWREPRGSTSTTQGWGGTAAGDPAPSLGRGARPTASPGPRPRPSPGSPPSTSPSGRGERKLRRAGESARPEAPAPGAPLARSLRRRRAVPALPPRRAGEIRRPRARRGRRQHRPRGPGRGRWEACARRRRRRRRRWRLPRAPTGAERGSRALPGPGQELRCSLLKACRRGPSSPAAAASGAGAGPTVSPPGSDEDAEACNGKVTDPRSRGRLQRHRHGAEADLPESSHDEAPVLSDKHLDVPNIIITPPTPTGVILPRDSRRAVWLEESGSGPEDGEADPEA</sequence>
<dbReference type="Pfam" id="PF15366">
    <property type="entry name" value="DUF4597"/>
    <property type="match status" value="1"/>
</dbReference>
<feature type="region of interest" description="Disordered" evidence="1">
    <location>
        <begin position="1"/>
        <end position="252"/>
    </location>
</feature>
<feature type="compositionally biased region" description="Basic residues" evidence="1">
    <location>
        <begin position="119"/>
        <end position="134"/>
    </location>
</feature>